<evidence type="ECO:0000313" key="3">
    <source>
        <dbReference type="EMBL" id="CBG39566.1"/>
    </source>
</evidence>
<dbReference type="PANTHER" id="PTHR22916">
    <property type="entry name" value="GLYCOSYLTRANSFERASE"/>
    <property type="match status" value="1"/>
</dbReference>
<dbReference type="InterPro" id="IPR001173">
    <property type="entry name" value="Glyco_trans_2-like"/>
</dbReference>
<organism evidence="3 4">
    <name type="scientific">Helicobacter mustelae (strain ATCC 43772 / CCUG 25715 / CIP 103759 / LMG 18044 / NCTC 12198 / R85-136P)</name>
    <name type="common">Campylobacter mustelae</name>
    <dbReference type="NCBI Taxonomy" id="679897"/>
    <lineage>
        <taxon>Bacteria</taxon>
        <taxon>Pseudomonadati</taxon>
        <taxon>Campylobacterota</taxon>
        <taxon>Epsilonproteobacteria</taxon>
        <taxon>Campylobacterales</taxon>
        <taxon>Helicobacteraceae</taxon>
        <taxon>Helicobacter</taxon>
    </lineage>
</organism>
<dbReference type="KEGG" id="hms:HMU03040"/>
<feature type="domain" description="Glycosyltransferase 2-like" evidence="2">
    <location>
        <begin position="28"/>
        <end position="103"/>
    </location>
</feature>
<feature type="compositionally biased region" description="Basic and acidic residues" evidence="1">
    <location>
        <begin position="138"/>
        <end position="150"/>
    </location>
</feature>
<name>D3UGE5_HELM1</name>
<dbReference type="HOGENOM" id="CLU_025996_25_1_7"/>
<dbReference type="Gene3D" id="3.90.550.10">
    <property type="entry name" value="Spore Coat Polysaccharide Biosynthesis Protein SpsA, Chain A"/>
    <property type="match status" value="2"/>
</dbReference>
<sequence>MEHSREKAKNSKENKGSGEEIANVPTLSVIIPIFNVEKYLYQCLESVQQQTYSQFEVILIDDGSTDSSLEIAKDFVRRDERFILISKPNGGLSSARNLGIELIAGTPLRCLLQILQTKTFPAEHAAGSANRNDSMDMESSKDALTESREESLNLTNQALTKTQPPPLAKSATSKMLPSIPCLQHFNSFNPQAYRRDTREILEHFSCIEPGVFTTDLENSLPFVLQEMPSNAYIHFLDSDDYFLPDCLMRCITAKQENYDILWHDYQIFSEEDKSFQASYFPVKNAIFQSGTELLCQDRASYFTWAWKGMFKASLLNVYHLRFQFRMDFEDCDFGTILFLFAKKIVCQDFVGIIYRVHSLSISNFNKKTNFPAVMSKHLENLRPYFSSYYALKIYFGATCYAKIVMIFQELQACPQVNNQQKKILERYSIVFLFHAFAAQSTPFLLPKKNDPLCINPKISQAIRHLPLSSKLKFAKEILKNHLRTMKGVLRALLKK</sequence>
<evidence type="ECO:0000256" key="1">
    <source>
        <dbReference type="SAM" id="MobiDB-lite"/>
    </source>
</evidence>
<dbReference type="CAZy" id="GT2">
    <property type="family name" value="Glycosyltransferase Family 2"/>
</dbReference>
<keyword evidence="3" id="KW-0328">Glycosyltransferase</keyword>
<dbReference type="PANTHER" id="PTHR22916:SF3">
    <property type="entry name" value="UDP-GLCNAC:BETAGAL BETA-1,3-N-ACETYLGLUCOSAMINYLTRANSFERASE-LIKE PROTEIN 1"/>
    <property type="match status" value="1"/>
</dbReference>
<proteinExistence type="predicted"/>
<protein>
    <submittedName>
        <fullName evidence="3">Putative galactosyltransferase</fullName>
    </submittedName>
</protein>
<accession>D3UGE5</accession>
<dbReference type="EMBL" id="FN555004">
    <property type="protein sequence ID" value="CBG39566.1"/>
    <property type="molecule type" value="Genomic_DNA"/>
</dbReference>
<dbReference type="Pfam" id="PF00535">
    <property type="entry name" value="Glycos_transf_2"/>
    <property type="match status" value="1"/>
</dbReference>
<gene>
    <name evidence="3" type="ordered locus">HMU03040</name>
</gene>
<evidence type="ECO:0000313" key="4">
    <source>
        <dbReference type="Proteomes" id="UP000001522"/>
    </source>
</evidence>
<dbReference type="RefSeq" id="WP_013022658.1">
    <property type="nucleotide sequence ID" value="NC_013949.1"/>
</dbReference>
<dbReference type="eggNOG" id="COG0463">
    <property type="taxonomic scope" value="Bacteria"/>
</dbReference>
<reference evidence="3 4" key="1">
    <citation type="journal article" date="2010" name="BMC Genomics">
        <title>Comparative genomics and proteomics of Helicobacter mustelae, an ulcerogenic and carcinogenic gastric pathogen.</title>
        <authorList>
            <person name="O'Toole P.W."/>
            <person name="Snelling W.J."/>
            <person name="Canchaya C."/>
            <person name="Forde B.M."/>
            <person name="Hardie K.R."/>
            <person name="Josenhans C."/>
            <person name="Graham R.L.J."/>
            <person name="McMullan G."/>
            <person name="Parkhill J."/>
            <person name="Belda E."/>
            <person name="Bentley S.D."/>
        </authorList>
    </citation>
    <scope>NUCLEOTIDE SEQUENCE [LARGE SCALE GENOMIC DNA]</scope>
    <source>
        <strain evidence="4">ATCC 43772 / LMG 18044 / NCTC 12198 / 12198</strain>
    </source>
</reference>
<keyword evidence="3" id="KW-0808">Transferase</keyword>
<keyword evidence="4" id="KW-1185">Reference proteome</keyword>
<dbReference type="GO" id="GO:0016758">
    <property type="term" value="F:hexosyltransferase activity"/>
    <property type="evidence" value="ECO:0007669"/>
    <property type="project" value="UniProtKB-ARBA"/>
</dbReference>
<dbReference type="Proteomes" id="UP000001522">
    <property type="component" value="Chromosome"/>
</dbReference>
<feature type="region of interest" description="Disordered" evidence="1">
    <location>
        <begin position="125"/>
        <end position="150"/>
    </location>
</feature>
<dbReference type="AlphaFoldDB" id="D3UGE5"/>
<dbReference type="InterPro" id="IPR029044">
    <property type="entry name" value="Nucleotide-diphossugar_trans"/>
</dbReference>
<dbReference type="CDD" id="cd00761">
    <property type="entry name" value="Glyco_tranf_GTA_type"/>
    <property type="match status" value="1"/>
</dbReference>
<dbReference type="STRING" id="679897.HMU03040"/>
<dbReference type="SUPFAM" id="SSF53448">
    <property type="entry name" value="Nucleotide-diphospho-sugar transferases"/>
    <property type="match status" value="1"/>
</dbReference>
<evidence type="ECO:0000259" key="2">
    <source>
        <dbReference type="Pfam" id="PF00535"/>
    </source>
</evidence>